<dbReference type="Gene3D" id="2.40.128.130">
    <property type="entry name" value="Autotransporter beta-domain"/>
    <property type="match status" value="1"/>
</dbReference>
<evidence type="ECO:0000313" key="2">
    <source>
        <dbReference type="EMBL" id="KWT69057.1"/>
    </source>
</evidence>
<dbReference type="AlphaFoldDB" id="A0A120CWA7"/>
<dbReference type="InterPro" id="IPR005546">
    <property type="entry name" value="Autotransporte_beta"/>
</dbReference>
<reference evidence="2 3" key="1">
    <citation type="submission" date="2015-10" db="EMBL/GenBank/DDBJ databases">
        <title>Transcriptomic analysis of a linuron degrading triple-species bacterial consortium.</title>
        <authorList>
            <person name="Albers P."/>
        </authorList>
    </citation>
    <scope>NUCLEOTIDE SEQUENCE [LARGE SCALE GENOMIC DNA]</scope>
    <source>
        <strain evidence="2 3">WDL6</strain>
    </source>
</reference>
<dbReference type="PROSITE" id="PS51208">
    <property type="entry name" value="AUTOTRANSPORTER"/>
    <property type="match status" value="1"/>
</dbReference>
<feature type="domain" description="Autotransporter" evidence="1">
    <location>
        <begin position="1"/>
        <end position="167"/>
    </location>
</feature>
<dbReference type="OrthoDB" id="6053567at2"/>
<dbReference type="SUPFAM" id="SSF103515">
    <property type="entry name" value="Autotransporter"/>
    <property type="match status" value="1"/>
</dbReference>
<dbReference type="EMBL" id="LMTR01000049">
    <property type="protein sequence ID" value="KWT69057.1"/>
    <property type="molecule type" value="Genomic_DNA"/>
</dbReference>
<dbReference type="NCBIfam" id="TIGR01414">
    <property type="entry name" value="autotrans_barl"/>
    <property type="match status" value="1"/>
</dbReference>
<comment type="caution">
    <text evidence="2">The sequence shown here is derived from an EMBL/GenBank/DDBJ whole genome shotgun (WGS) entry which is preliminary data.</text>
</comment>
<dbReference type="RefSeq" id="WP_068461471.1">
    <property type="nucleotide sequence ID" value="NZ_LMTR01000049.1"/>
</dbReference>
<organism evidence="2 3">
    <name type="scientific">Hyphomicrobium sulfonivorans</name>
    <dbReference type="NCBI Taxonomy" id="121290"/>
    <lineage>
        <taxon>Bacteria</taxon>
        <taxon>Pseudomonadati</taxon>
        <taxon>Pseudomonadota</taxon>
        <taxon>Alphaproteobacteria</taxon>
        <taxon>Hyphomicrobiales</taxon>
        <taxon>Hyphomicrobiaceae</taxon>
        <taxon>Hyphomicrobium</taxon>
    </lineage>
</organism>
<gene>
    <name evidence="2" type="ORF">APY04_1663</name>
</gene>
<keyword evidence="3" id="KW-1185">Reference proteome</keyword>
<dbReference type="STRING" id="121290.APY04_1663"/>
<dbReference type="Proteomes" id="UP000059074">
    <property type="component" value="Unassembled WGS sequence"/>
</dbReference>
<dbReference type="InterPro" id="IPR036709">
    <property type="entry name" value="Autotransporte_beta_dom_sf"/>
</dbReference>
<dbReference type="GO" id="GO:0019867">
    <property type="term" value="C:outer membrane"/>
    <property type="evidence" value="ECO:0007669"/>
    <property type="project" value="InterPro"/>
</dbReference>
<dbReference type="Pfam" id="PF03797">
    <property type="entry name" value="Autotransporter"/>
    <property type="match status" value="1"/>
</dbReference>
<proteinExistence type="predicted"/>
<evidence type="ECO:0000313" key="3">
    <source>
        <dbReference type="Proteomes" id="UP000059074"/>
    </source>
</evidence>
<dbReference type="PATRIC" id="fig|121290.4.peg.199"/>
<name>A0A120CWA7_HYPSL</name>
<evidence type="ECO:0000259" key="1">
    <source>
        <dbReference type="PROSITE" id="PS51208"/>
    </source>
</evidence>
<sequence>MRPARHHGSVGLNEFGPRLCICYARRSIEPQAQLAYQTININNGSDVAAQVHFDNVNSLVGRIGVRFAQDFGTPTWLTGAPSSFTAWVRPNFWYEFLGDPKTKFSSATGFIPFAADMGGTTFEINTGFSTDIGDGAAIYANASYLVGIGEHADGDAYDGKLGVKVAW</sequence>
<accession>A0A120CWA7</accession>
<protein>
    <submittedName>
        <fullName evidence="2">Outer membrane autotransporter barrel</fullName>
    </submittedName>
</protein>
<dbReference type="InterPro" id="IPR006315">
    <property type="entry name" value="OM_autotransptr_brl_dom"/>
</dbReference>